<dbReference type="PROSITE" id="PS51762">
    <property type="entry name" value="GH16_2"/>
    <property type="match status" value="1"/>
</dbReference>
<dbReference type="RefSeq" id="WP_091151934.1">
    <property type="nucleotide sequence ID" value="NZ_FNAI01000010.1"/>
</dbReference>
<dbReference type="GO" id="GO:0004553">
    <property type="term" value="F:hydrolase activity, hydrolyzing O-glycosyl compounds"/>
    <property type="evidence" value="ECO:0007669"/>
    <property type="project" value="InterPro"/>
</dbReference>
<dbReference type="EMBL" id="FNAI01000010">
    <property type="protein sequence ID" value="SDE85953.1"/>
    <property type="molecule type" value="Genomic_DNA"/>
</dbReference>
<dbReference type="InterPro" id="IPR026444">
    <property type="entry name" value="Secre_tail"/>
</dbReference>
<sequence length="763" mass="85929">MKQKLTATLGCLVFSCALSAQTNWLPPVTLPANSNACDPSAWKLVFYDDFNGTALSNKWTTQVMYDEGWVCRGGWNVQRSEHPYHTGARESAGPSIFKDENIYVSNGICKMYQWYDPNSSWTVRDSSACDHPLVTQYADLTTAMIRLPQEGADRVRKGYSSGRFQARMKQPNFQGAWPAFWMWPGRGGVDEIDMTEAWAGPGLHPVHFNAVAWSPAIANLPNPYNLPNDVHMNRDYPYQSWLNYLFRSFPGVKYLNKEDWHTYTYEWDTASISAQLDNETPAKIWKYYKTQTYFHGQYINGQWYPYYNPYTVVVGSGCNPGNGSWQITSGYPWNNDTANCDVRISSGYTGEARDKYHNMYGIGVHLLGTLEVDFVKIWQRHPEKDNHTEVCADNTYPAPPTISGPSEVCPIGQYTLSPAVSGGYWDASYQFALSSTSSSGATLSKNAGPSFNGGWISYHYSNGIEGCPYKSVSQGYLYCNQSTDWVVASPYVATNRNESRFHLISELYFKRDVISGTTPVVTWNVSINPGRDSYDARTAQNYTLRGQFVSTPVFPTPVNGSYNLRWTMNVTDASGTWSRSGERNSTTPLMQQKTDPNTFYLNAYIDDEDSYDAVVADNVASNMVSEDEYGDNLFMDELIEKKRMDALEPYLITDGLTSSRPTSLNMPDSNANELSAIKSNLKVYPNPITSDITIIAGSDFKDRVDIELNIYDLLGRSVYSNVLHYQKGNLMKADLSKVPSGNYILKLRQGNNEEHIKITKTEE</sequence>
<comment type="similarity">
    <text evidence="1">Belongs to the glycosyl hydrolase 16 family.</text>
</comment>
<gene>
    <name evidence="4" type="ORF">SAMN05216464_11084</name>
</gene>
<dbReference type="AlphaFoldDB" id="A0A1G7GCZ3"/>
<dbReference type="PANTHER" id="PTHR10963:SF60">
    <property type="entry name" value="GRAM-NEGATIVE BACTERIA-BINDING PROTEIN 1-RELATED"/>
    <property type="match status" value="1"/>
</dbReference>
<feature type="domain" description="GH16" evidence="3">
    <location>
        <begin position="31"/>
        <end position="383"/>
    </location>
</feature>
<evidence type="ECO:0000313" key="4">
    <source>
        <dbReference type="EMBL" id="SDE85953.1"/>
    </source>
</evidence>
<keyword evidence="2" id="KW-0732">Signal</keyword>
<protein>
    <submittedName>
        <fullName evidence="4">Por secretion system C-terminal sorting domain-containing protein</fullName>
    </submittedName>
</protein>
<dbReference type="OrthoDB" id="9809583at2"/>
<keyword evidence="5" id="KW-1185">Reference proteome</keyword>
<feature type="chain" id="PRO_5011689516" evidence="2">
    <location>
        <begin position="21"/>
        <end position="763"/>
    </location>
</feature>
<dbReference type="Proteomes" id="UP000199072">
    <property type="component" value="Unassembled WGS sequence"/>
</dbReference>
<dbReference type="Gene3D" id="2.60.120.200">
    <property type="match status" value="1"/>
</dbReference>
<name>A0A1G7GCZ3_9SPHI</name>
<dbReference type="NCBIfam" id="TIGR04183">
    <property type="entry name" value="Por_Secre_tail"/>
    <property type="match status" value="1"/>
</dbReference>
<evidence type="ECO:0000256" key="1">
    <source>
        <dbReference type="ARBA" id="ARBA00006865"/>
    </source>
</evidence>
<evidence type="ECO:0000313" key="5">
    <source>
        <dbReference type="Proteomes" id="UP000199072"/>
    </source>
</evidence>
<dbReference type="Pfam" id="PF00722">
    <property type="entry name" value="Glyco_hydro_16"/>
    <property type="match status" value="1"/>
</dbReference>
<evidence type="ECO:0000256" key="2">
    <source>
        <dbReference type="SAM" id="SignalP"/>
    </source>
</evidence>
<dbReference type="SUPFAM" id="SSF49899">
    <property type="entry name" value="Concanavalin A-like lectins/glucanases"/>
    <property type="match status" value="1"/>
</dbReference>
<dbReference type="InterPro" id="IPR000757">
    <property type="entry name" value="Beta-glucanase-like"/>
</dbReference>
<dbReference type="InterPro" id="IPR013320">
    <property type="entry name" value="ConA-like_dom_sf"/>
</dbReference>
<dbReference type="PROSITE" id="PS51257">
    <property type="entry name" value="PROKAR_LIPOPROTEIN"/>
    <property type="match status" value="1"/>
</dbReference>
<proteinExistence type="inferred from homology"/>
<evidence type="ECO:0000259" key="3">
    <source>
        <dbReference type="PROSITE" id="PS51762"/>
    </source>
</evidence>
<organism evidence="4 5">
    <name type="scientific">Mucilaginibacter pineti</name>
    <dbReference type="NCBI Taxonomy" id="1391627"/>
    <lineage>
        <taxon>Bacteria</taxon>
        <taxon>Pseudomonadati</taxon>
        <taxon>Bacteroidota</taxon>
        <taxon>Sphingobacteriia</taxon>
        <taxon>Sphingobacteriales</taxon>
        <taxon>Sphingobacteriaceae</taxon>
        <taxon>Mucilaginibacter</taxon>
    </lineage>
</organism>
<accession>A0A1G7GCZ3</accession>
<reference evidence="4 5" key="1">
    <citation type="submission" date="2016-10" db="EMBL/GenBank/DDBJ databases">
        <authorList>
            <person name="de Groot N.N."/>
        </authorList>
    </citation>
    <scope>NUCLEOTIDE SEQUENCE [LARGE SCALE GENOMIC DNA]</scope>
    <source>
        <strain evidence="4 5">47C3B</strain>
    </source>
</reference>
<dbReference type="PANTHER" id="PTHR10963">
    <property type="entry name" value="GLYCOSYL HYDROLASE-RELATED"/>
    <property type="match status" value="1"/>
</dbReference>
<dbReference type="GO" id="GO:0005975">
    <property type="term" value="P:carbohydrate metabolic process"/>
    <property type="evidence" value="ECO:0007669"/>
    <property type="project" value="InterPro"/>
</dbReference>
<dbReference type="Pfam" id="PF18962">
    <property type="entry name" value="Por_Secre_tail"/>
    <property type="match status" value="1"/>
</dbReference>
<feature type="signal peptide" evidence="2">
    <location>
        <begin position="1"/>
        <end position="20"/>
    </location>
</feature>
<dbReference type="InterPro" id="IPR050546">
    <property type="entry name" value="Glycosyl_Hydrlase_16"/>
</dbReference>
<dbReference type="STRING" id="1391627.SAMN05216464_11084"/>